<dbReference type="InterPro" id="IPR008784">
    <property type="entry name" value="Podovirus_Gp16"/>
</dbReference>
<organism evidence="1">
    <name type="scientific">Podoviridae sp. ctoyw14</name>
    <dbReference type="NCBI Taxonomy" id="2826578"/>
    <lineage>
        <taxon>Viruses</taxon>
        <taxon>Duplodnaviria</taxon>
        <taxon>Heunggongvirae</taxon>
        <taxon>Uroviricota</taxon>
        <taxon>Caudoviricetes</taxon>
    </lineage>
</organism>
<name>A0A8S5LVP9_9CAUD</name>
<dbReference type="EMBL" id="BK014751">
    <property type="protein sequence ID" value="DAD74052.1"/>
    <property type="molecule type" value="Genomic_DNA"/>
</dbReference>
<evidence type="ECO:0000313" key="1">
    <source>
        <dbReference type="EMBL" id="DAD74052.1"/>
    </source>
</evidence>
<dbReference type="Pfam" id="PF05894">
    <property type="entry name" value="Podovirus_Gp16"/>
    <property type="match status" value="1"/>
</dbReference>
<proteinExistence type="predicted"/>
<reference evidence="1" key="1">
    <citation type="journal article" date="2021" name="Proc. Natl. Acad. Sci. U.S.A.">
        <title>A Catalog of Tens of Thousands of Viruses from Human Metagenomes Reveals Hidden Associations with Chronic Diseases.</title>
        <authorList>
            <person name="Tisza M.J."/>
            <person name="Buck C.B."/>
        </authorList>
    </citation>
    <scope>NUCLEOTIDE SEQUENCE</scope>
    <source>
        <strain evidence="1">Ctoyw14</strain>
    </source>
</reference>
<accession>A0A8S5LVP9</accession>
<protein>
    <submittedName>
        <fullName evidence="1">Terminase</fullName>
    </submittedName>
</protein>
<sequence>MNKQKLYLDSGYLNFDYLVNLPVDFVYVVGGRATGKTYGALAWLKEHNILYTYMRRTQTQLDMVSNPFFSPFKPINEDYGCNIQPLPIAKGCCALYDCDEDGKPITGEPLGFTCALSTVANLRGFNLEEVKITIFDEFIGENHERPIKGEAGAFYNAYETINRNRELKGKPALKMICLANANNIANPIFMDLELVNIAQTMLDKNQEVRILKDKNCAIVMLFNSPISKLKTETALYRMTKNSAFYKMAITNDFGQAYSNIGSKRLIEYKPVVNVGELTIYKHKSKDTYYCTTHASGACPRYTAAERDLKLFNNNFAWLRITYYLTNTICFESPICEVLLDKYFREGNKK</sequence>